<gene>
    <name evidence="2" type="primary">LOC142173621</name>
</gene>
<evidence type="ECO:0000313" key="2">
    <source>
        <dbReference type="RefSeq" id="XP_075095345.1"/>
    </source>
</evidence>
<organism evidence="1 2">
    <name type="scientific">Nicotiana tabacum</name>
    <name type="common">Common tobacco</name>
    <dbReference type="NCBI Taxonomy" id="4097"/>
    <lineage>
        <taxon>Eukaryota</taxon>
        <taxon>Viridiplantae</taxon>
        <taxon>Streptophyta</taxon>
        <taxon>Embryophyta</taxon>
        <taxon>Tracheophyta</taxon>
        <taxon>Spermatophyta</taxon>
        <taxon>Magnoliopsida</taxon>
        <taxon>eudicotyledons</taxon>
        <taxon>Gunneridae</taxon>
        <taxon>Pentapetalae</taxon>
        <taxon>asterids</taxon>
        <taxon>lamiids</taxon>
        <taxon>Solanales</taxon>
        <taxon>Solanaceae</taxon>
        <taxon>Nicotianoideae</taxon>
        <taxon>Nicotianeae</taxon>
        <taxon>Nicotiana</taxon>
    </lineage>
</organism>
<keyword evidence="1" id="KW-1185">Reference proteome</keyword>
<accession>A0AC58TDR4</accession>
<reference evidence="2" key="2">
    <citation type="submission" date="2025-08" db="UniProtKB">
        <authorList>
            <consortium name="RefSeq"/>
        </authorList>
    </citation>
    <scope>IDENTIFICATION</scope>
    <source>
        <tissue evidence="2">Leaf</tissue>
    </source>
</reference>
<dbReference type="RefSeq" id="XP_075095345.1">
    <property type="nucleotide sequence ID" value="XM_075239244.1"/>
</dbReference>
<name>A0AC58TDR4_TOBAC</name>
<sequence>MQAFERLIIIQRQHHFKFIGIMKPKQKKKKLERYRRRIGMLGDFHVIWGEEEKFGGLPVSLNEMWPNLEITHLSKTGSNHSPMLLKSNPDATPIKKAFKFMNFWSRHPTFKDVVGQNWNVDFVGNPFFVFNHKLKKLKKALSPTYHNRERLQKVQAELIRFLVLEKEFWKQKAGMSWFQDGDRNTKFFHAQVNGRRRRLQLKRVHNSNGDWLEDSVEMDDEAVRFFQAQFHEETVPTSFGILDHIHKMIDNAQNLELIKHPTKEEALFSGHEFPRYVIHTNLVLLPKKKEVVTFSDMRPISLSWSIVKNILLTQEIITYIRLRSKAGPNVVIKLDMTKAYDRLSWLFLTKILRKMGFGERFIGLIFGIVSNNWYSVLLNGQLHGFFKSIRGVKQSDPLSPTLFVLAVDYQEG</sequence>
<proteinExistence type="predicted"/>
<protein>
    <submittedName>
        <fullName evidence="2">Uncharacterized protein LOC142173621</fullName>
    </submittedName>
</protein>
<reference evidence="1" key="1">
    <citation type="journal article" date="2014" name="Nat. Commun.">
        <title>The tobacco genome sequence and its comparison with those of tomato and potato.</title>
        <authorList>
            <person name="Sierro N."/>
            <person name="Battey J.N."/>
            <person name="Ouadi S."/>
            <person name="Bakaher N."/>
            <person name="Bovet L."/>
            <person name="Willig A."/>
            <person name="Goepfert S."/>
            <person name="Peitsch M.C."/>
            <person name="Ivanov N.V."/>
        </authorList>
    </citation>
    <scope>NUCLEOTIDE SEQUENCE [LARGE SCALE GENOMIC DNA]</scope>
</reference>
<evidence type="ECO:0000313" key="1">
    <source>
        <dbReference type="Proteomes" id="UP000790787"/>
    </source>
</evidence>
<dbReference type="Proteomes" id="UP000790787">
    <property type="component" value="Chromosome 19"/>
</dbReference>